<dbReference type="InterPro" id="IPR000757">
    <property type="entry name" value="Beta-glucanase-like"/>
</dbReference>
<organism evidence="4 5">
    <name type="scientific">Paracholeplasma vituli</name>
    <dbReference type="NCBI Taxonomy" id="69473"/>
    <lineage>
        <taxon>Bacteria</taxon>
        <taxon>Bacillati</taxon>
        <taxon>Mycoplasmatota</taxon>
        <taxon>Mollicutes</taxon>
        <taxon>Acholeplasmatales</taxon>
        <taxon>Acholeplasmataceae</taxon>
        <taxon>Paracholeplasma</taxon>
    </lineage>
</organism>
<dbReference type="Pfam" id="PF00722">
    <property type="entry name" value="Glyco_hydro_16"/>
    <property type="match status" value="1"/>
</dbReference>
<keyword evidence="2" id="KW-0732">Signal</keyword>
<keyword evidence="5" id="KW-1185">Reference proteome</keyword>
<dbReference type="PANTHER" id="PTHR10963:SF55">
    <property type="entry name" value="GLYCOSIDE HYDROLASE FAMILY 16 PROTEIN"/>
    <property type="match status" value="1"/>
</dbReference>
<evidence type="ECO:0000259" key="3">
    <source>
        <dbReference type="PROSITE" id="PS51762"/>
    </source>
</evidence>
<evidence type="ECO:0000313" key="5">
    <source>
        <dbReference type="Proteomes" id="UP001209076"/>
    </source>
</evidence>
<feature type="chain" id="PRO_5045839359" evidence="2">
    <location>
        <begin position="19"/>
        <end position="304"/>
    </location>
</feature>
<dbReference type="GO" id="GO:0016787">
    <property type="term" value="F:hydrolase activity"/>
    <property type="evidence" value="ECO:0007669"/>
    <property type="project" value="UniProtKB-KW"/>
</dbReference>
<evidence type="ECO:0000256" key="1">
    <source>
        <dbReference type="ARBA" id="ARBA00006865"/>
    </source>
</evidence>
<dbReference type="SUPFAM" id="SSF49899">
    <property type="entry name" value="Concanavalin A-like lectins/glucanases"/>
    <property type="match status" value="1"/>
</dbReference>
<evidence type="ECO:0000256" key="2">
    <source>
        <dbReference type="SAM" id="SignalP"/>
    </source>
</evidence>
<protein>
    <submittedName>
        <fullName evidence="4">Glycoside hydrolase family 16 protein</fullName>
    </submittedName>
</protein>
<keyword evidence="4" id="KW-0378">Hydrolase</keyword>
<dbReference type="CDD" id="cd08023">
    <property type="entry name" value="GH16_laminarinase_like"/>
    <property type="match status" value="1"/>
</dbReference>
<dbReference type="Gene3D" id="2.60.120.200">
    <property type="match status" value="1"/>
</dbReference>
<dbReference type="PANTHER" id="PTHR10963">
    <property type="entry name" value="GLYCOSYL HYDROLASE-RELATED"/>
    <property type="match status" value="1"/>
</dbReference>
<name>A0ABT2PUR2_9MOLU</name>
<reference evidence="5" key="1">
    <citation type="submission" date="2023-07" db="EMBL/GenBank/DDBJ databases">
        <title>Novel Mycoplasma species identified in domestic and wild animals.</title>
        <authorList>
            <person name="Volokhov D.V."/>
            <person name="Furtak V.A."/>
            <person name="Zagorodnyaya T.A."/>
        </authorList>
    </citation>
    <scope>NUCLEOTIDE SEQUENCE [LARGE SCALE GENOMIC DNA]</scope>
    <source>
        <strain evidence="5">92-19</strain>
    </source>
</reference>
<dbReference type="Proteomes" id="UP001209076">
    <property type="component" value="Unassembled WGS sequence"/>
</dbReference>
<comment type="similarity">
    <text evidence="1">Belongs to the glycosyl hydrolase 16 family.</text>
</comment>
<dbReference type="InterPro" id="IPR013320">
    <property type="entry name" value="ConA-like_dom_sf"/>
</dbReference>
<feature type="signal peptide" evidence="2">
    <location>
        <begin position="1"/>
        <end position="18"/>
    </location>
</feature>
<gene>
    <name evidence="4" type="ORF">N7603_03380</name>
</gene>
<dbReference type="PROSITE" id="PS51762">
    <property type="entry name" value="GH16_2"/>
    <property type="match status" value="1"/>
</dbReference>
<sequence>MKKWLILGLLIISAPLLASCKQEEPKPEPTPTPYCKICGYEYNADAINDYNLVWSDEFDYEGLPESSKWDYDTGGSGFGNNELQYYTNNGNNAWVDGEKLIIEAKKEAYTSGDRTWNYTSARLVTRNKAQWKYGKIQVNAKVPTGRGSWPAIWMLPTNYIYGAWPNSGEIDIMEHVGYDPNRIHGSIHTQAYNQKINTQKGGSKVVSDATAAFHVYEIEWFPDQILFKIDGVTYYRYRPLALLAQPKNAHWPFDNPFHLLLNIAVGGDWGAVQGIDNDSFPWRMEVDYVRVYQSPTVQSLRRNQ</sequence>
<proteinExistence type="inferred from homology"/>
<evidence type="ECO:0000313" key="4">
    <source>
        <dbReference type="EMBL" id="MCU0104691.1"/>
    </source>
</evidence>
<comment type="caution">
    <text evidence="4">The sequence shown here is derived from an EMBL/GenBank/DDBJ whole genome shotgun (WGS) entry which is preliminary data.</text>
</comment>
<dbReference type="EMBL" id="JAOEGN010000005">
    <property type="protein sequence ID" value="MCU0104691.1"/>
    <property type="molecule type" value="Genomic_DNA"/>
</dbReference>
<dbReference type="PROSITE" id="PS51257">
    <property type="entry name" value="PROKAR_LIPOPROTEIN"/>
    <property type="match status" value="1"/>
</dbReference>
<dbReference type="RefSeq" id="WP_262095939.1">
    <property type="nucleotide sequence ID" value="NZ_JAOEGN010000005.1"/>
</dbReference>
<dbReference type="InterPro" id="IPR050546">
    <property type="entry name" value="Glycosyl_Hydrlase_16"/>
</dbReference>
<feature type="domain" description="GH16" evidence="3">
    <location>
        <begin position="23"/>
        <end position="297"/>
    </location>
</feature>
<accession>A0ABT2PUR2</accession>